<name>A0A0W8F8D9_9ZZZZ</name>
<dbReference type="AlphaFoldDB" id="A0A0W8F8D9"/>
<gene>
    <name evidence="1" type="ORF">ASZ90_013198</name>
</gene>
<proteinExistence type="predicted"/>
<dbReference type="EMBL" id="LNQE01001461">
    <property type="protein sequence ID" value="KUG17125.1"/>
    <property type="molecule type" value="Genomic_DNA"/>
</dbReference>
<organism evidence="1">
    <name type="scientific">hydrocarbon metagenome</name>
    <dbReference type="NCBI Taxonomy" id="938273"/>
    <lineage>
        <taxon>unclassified sequences</taxon>
        <taxon>metagenomes</taxon>
        <taxon>ecological metagenomes</taxon>
    </lineage>
</organism>
<sequence length="49" mass="5384">MEGADTARLDCKSRIIAVIATGSPRTPEPMIKGTMKRAPQMRGRIRCLV</sequence>
<accession>A0A0W8F8D9</accession>
<evidence type="ECO:0000313" key="1">
    <source>
        <dbReference type="EMBL" id="KUG17125.1"/>
    </source>
</evidence>
<reference evidence="1" key="1">
    <citation type="journal article" date="2015" name="Proc. Natl. Acad. Sci. U.S.A.">
        <title>Networks of energetic and metabolic interactions define dynamics in microbial communities.</title>
        <authorList>
            <person name="Embree M."/>
            <person name="Liu J.K."/>
            <person name="Al-Bassam M.M."/>
            <person name="Zengler K."/>
        </authorList>
    </citation>
    <scope>NUCLEOTIDE SEQUENCE</scope>
</reference>
<comment type="caution">
    <text evidence="1">The sequence shown here is derived from an EMBL/GenBank/DDBJ whole genome shotgun (WGS) entry which is preliminary data.</text>
</comment>
<protein>
    <submittedName>
        <fullName evidence="1">Uncharacterized protein</fullName>
    </submittedName>
</protein>